<reference evidence="2 3" key="1">
    <citation type="submission" date="2024-09" db="EMBL/GenBank/DDBJ databases">
        <title>T2T genomes of carrot and Alternaria dauci and their utility for understanding host-pathogen interaction during carrot leaf blight disease.</title>
        <authorList>
            <person name="Liu W."/>
            <person name="Xu S."/>
            <person name="Ou C."/>
            <person name="Liu X."/>
            <person name="Zhuang F."/>
            <person name="Deng X.W."/>
        </authorList>
    </citation>
    <scope>NUCLEOTIDE SEQUENCE [LARGE SCALE GENOMIC DNA]</scope>
    <source>
        <strain evidence="2 3">A2016</strain>
    </source>
</reference>
<dbReference type="PANTHER" id="PTHR21166">
    <property type="entry name" value="CELL DIVISION CONTROL PROTEIN 24 OB DOMAIN-CONTAINING PROTEIN-RELATED"/>
    <property type="match status" value="1"/>
</dbReference>
<dbReference type="EMBL" id="JBHGVX010000003">
    <property type="protein sequence ID" value="KAL1797728.1"/>
    <property type="molecule type" value="Genomic_DNA"/>
</dbReference>
<protein>
    <submittedName>
        <fullName evidence="2">Uncharacterized protein</fullName>
    </submittedName>
</protein>
<sequence>MPAPSSIQSYFPSPMSKNSDGFTTEEMHSALTSSGATAASAWAPALDYEDADLGALEPGPCNCVLMGRIVNFHDQTRPSKSHKAAQGCIKILLADDTGVLTVRIWYNNTQYRLKLGQLLSVWTTHISNSSEFNSLAPNTAPMFTTIFPEGDRNCHVMVHENSDDGTRFKRPYGIRDDKVLTGLMTLKSFTDGGYDVDEPKLLVCVKSIGARKKYINRNGTTSELISMGIFDDTADGQLTLYSSMCDSASLFIPSKTVLLISNPGWRIEKMAKLTLSGNSRIDVDPDMGDARRLRALAQKMTKKEHVNLPFPVADSLVEEFKTATVRALYTLADVDDVARSLSNKVSKETIVGYLSVIITELNIVTIHKRNMLMSNECCGIPIFANSIEVECKQCDKMVKLRINPRILGALVDETGQISSGKLILSDEAWSQLLGRTSMQLIDTHINVLKYLEQRILFLRITLGFALNLEDEIGRLAICKEMYMNMGMS</sequence>
<organism evidence="2 3">
    <name type="scientific">Alternaria dauci</name>
    <dbReference type="NCBI Taxonomy" id="48095"/>
    <lineage>
        <taxon>Eukaryota</taxon>
        <taxon>Fungi</taxon>
        <taxon>Dikarya</taxon>
        <taxon>Ascomycota</taxon>
        <taxon>Pezizomycotina</taxon>
        <taxon>Dothideomycetes</taxon>
        <taxon>Pleosporomycetidae</taxon>
        <taxon>Pleosporales</taxon>
        <taxon>Pleosporineae</taxon>
        <taxon>Pleosporaceae</taxon>
        <taxon>Alternaria</taxon>
        <taxon>Alternaria sect. Porri</taxon>
    </lineage>
</organism>
<dbReference type="PANTHER" id="PTHR21166:SF2">
    <property type="entry name" value="CELL DIVISION CONTROL PROTEIN 24 OB DOMAIN-CONTAINING PROTEIN-RELATED"/>
    <property type="match status" value="1"/>
</dbReference>
<dbReference type="InterPro" id="IPR012340">
    <property type="entry name" value="NA-bd_OB-fold"/>
</dbReference>
<evidence type="ECO:0000256" key="1">
    <source>
        <dbReference type="SAM" id="MobiDB-lite"/>
    </source>
</evidence>
<dbReference type="SUPFAM" id="SSF50249">
    <property type="entry name" value="Nucleic acid-binding proteins"/>
    <property type="match status" value="1"/>
</dbReference>
<name>A0ABR3UNU8_9PLEO</name>
<feature type="compositionally biased region" description="Polar residues" evidence="1">
    <location>
        <begin position="1"/>
        <end position="22"/>
    </location>
</feature>
<keyword evidence="3" id="KW-1185">Reference proteome</keyword>
<evidence type="ECO:0000313" key="3">
    <source>
        <dbReference type="Proteomes" id="UP001578633"/>
    </source>
</evidence>
<proteinExistence type="predicted"/>
<dbReference type="InterPro" id="IPR052469">
    <property type="entry name" value="MEIOB"/>
</dbReference>
<accession>A0ABR3UNU8</accession>
<dbReference type="Proteomes" id="UP001578633">
    <property type="component" value="Chromosome 3"/>
</dbReference>
<dbReference type="GeneID" id="96084656"/>
<comment type="caution">
    <text evidence="2">The sequence shown here is derived from an EMBL/GenBank/DDBJ whole genome shotgun (WGS) entry which is preliminary data.</text>
</comment>
<evidence type="ECO:0000313" key="2">
    <source>
        <dbReference type="EMBL" id="KAL1797728.1"/>
    </source>
</evidence>
<gene>
    <name evidence="2" type="ORF">ACET3X_004334</name>
</gene>
<feature type="region of interest" description="Disordered" evidence="1">
    <location>
        <begin position="1"/>
        <end position="28"/>
    </location>
</feature>
<dbReference type="RefSeq" id="XP_069308312.1">
    <property type="nucleotide sequence ID" value="XM_069450527.1"/>
</dbReference>